<comment type="caution">
    <text evidence="1">The sequence shown here is derived from an EMBL/GenBank/DDBJ whole genome shotgun (WGS) entry which is preliminary data.</text>
</comment>
<dbReference type="EMBL" id="AAXW01000027">
    <property type="protein sequence ID" value="EAZ90292.1"/>
    <property type="molecule type" value="Genomic_DNA"/>
</dbReference>
<dbReference type="AlphaFoldDB" id="A3ITA7"/>
<proteinExistence type="predicted"/>
<evidence type="ECO:0000313" key="2">
    <source>
        <dbReference type="Proteomes" id="UP000003781"/>
    </source>
</evidence>
<organism evidence="1 2">
    <name type="scientific">Crocosphaera chwakensis CCY0110</name>
    <dbReference type="NCBI Taxonomy" id="391612"/>
    <lineage>
        <taxon>Bacteria</taxon>
        <taxon>Bacillati</taxon>
        <taxon>Cyanobacteriota</taxon>
        <taxon>Cyanophyceae</taxon>
        <taxon>Oscillatoriophycideae</taxon>
        <taxon>Chroococcales</taxon>
        <taxon>Aphanothecaceae</taxon>
        <taxon>Crocosphaera</taxon>
        <taxon>Crocosphaera chwakensis</taxon>
    </lineage>
</organism>
<dbReference type="Proteomes" id="UP000003781">
    <property type="component" value="Unassembled WGS sequence"/>
</dbReference>
<protein>
    <submittedName>
        <fullName evidence="1">Uncharacterized protein</fullName>
    </submittedName>
</protein>
<sequence length="39" mass="4548">MEAIAPTNPSDKGNFRIEEQLQEFIIKTYQKGKVSYFIL</sequence>
<accession>A3ITA7</accession>
<keyword evidence="2" id="KW-1185">Reference proteome</keyword>
<evidence type="ECO:0000313" key="1">
    <source>
        <dbReference type="EMBL" id="EAZ90292.1"/>
    </source>
</evidence>
<name>A3ITA7_9CHRO</name>
<reference evidence="1 2" key="1">
    <citation type="submission" date="2007-03" db="EMBL/GenBank/DDBJ databases">
        <authorList>
            <person name="Stal L."/>
            <person name="Ferriera S."/>
            <person name="Johnson J."/>
            <person name="Kravitz S."/>
            <person name="Beeson K."/>
            <person name="Sutton G."/>
            <person name="Rogers Y.-H."/>
            <person name="Friedman R."/>
            <person name="Frazier M."/>
            <person name="Venter J.C."/>
        </authorList>
    </citation>
    <scope>NUCLEOTIDE SEQUENCE [LARGE SCALE GENOMIC DNA]</scope>
    <source>
        <strain evidence="1 2">CCY0110</strain>
    </source>
</reference>
<gene>
    <name evidence="1" type="ORF">CY0110_04186</name>
</gene>